<dbReference type="PRINTS" id="PR00616">
    <property type="entry name" value="CCAATSUBUNTB"/>
</dbReference>
<evidence type="ECO:0000313" key="10">
    <source>
        <dbReference type="EMBL" id="MBA0627975.1"/>
    </source>
</evidence>
<comment type="similarity">
    <text evidence="8">Belongs to the NFYA/HAP2 subunit family.</text>
</comment>
<feature type="region of interest" description="Disordered" evidence="9">
    <location>
        <begin position="337"/>
        <end position="364"/>
    </location>
</feature>
<gene>
    <name evidence="10" type="ORF">Godav_022764</name>
</gene>
<evidence type="ECO:0000256" key="6">
    <source>
        <dbReference type="ARBA" id="ARBA00023242"/>
    </source>
</evidence>
<dbReference type="EMBL" id="JABFAC010000011">
    <property type="protein sequence ID" value="MBA0627975.1"/>
    <property type="molecule type" value="Genomic_DNA"/>
</dbReference>
<evidence type="ECO:0000256" key="2">
    <source>
        <dbReference type="ARBA" id="ARBA00023015"/>
    </source>
</evidence>
<evidence type="ECO:0000256" key="3">
    <source>
        <dbReference type="ARBA" id="ARBA00023125"/>
    </source>
</evidence>
<dbReference type="GO" id="GO:0003677">
    <property type="term" value="F:DNA binding"/>
    <property type="evidence" value="ECO:0007669"/>
    <property type="project" value="UniProtKB-KW"/>
</dbReference>
<dbReference type="PROSITE" id="PS51152">
    <property type="entry name" value="NFYA_HAP2_2"/>
    <property type="match status" value="1"/>
</dbReference>
<evidence type="ECO:0000313" key="11">
    <source>
        <dbReference type="Proteomes" id="UP000593561"/>
    </source>
</evidence>
<keyword evidence="6 8" id="KW-0539">Nucleus</keyword>
<dbReference type="InterPro" id="IPR018362">
    <property type="entry name" value="CCAAT-binding_factor_CS"/>
</dbReference>
<dbReference type="Pfam" id="PF02045">
    <property type="entry name" value="CBFB_NFYA"/>
    <property type="match status" value="1"/>
</dbReference>
<dbReference type="PROSITE" id="PS00686">
    <property type="entry name" value="NFYA_HAP2_1"/>
    <property type="match status" value="1"/>
</dbReference>
<evidence type="ECO:0000256" key="1">
    <source>
        <dbReference type="ARBA" id="ARBA00004123"/>
    </source>
</evidence>
<dbReference type="InterPro" id="IPR001289">
    <property type="entry name" value="NFYA"/>
</dbReference>
<reference evidence="10 11" key="1">
    <citation type="journal article" date="2019" name="Genome Biol. Evol.">
        <title>Insights into the evolution of the New World diploid cottons (Gossypium, subgenus Houzingenia) based on genome sequencing.</title>
        <authorList>
            <person name="Grover C.E."/>
            <person name="Arick M.A. 2nd"/>
            <person name="Thrash A."/>
            <person name="Conover J.L."/>
            <person name="Sanders W.S."/>
            <person name="Peterson D.G."/>
            <person name="Frelichowski J.E."/>
            <person name="Scheffler J.A."/>
            <person name="Scheffler B.E."/>
            <person name="Wendel J.F."/>
        </authorList>
    </citation>
    <scope>NUCLEOTIDE SEQUENCE [LARGE SCALE GENOMIC DNA]</scope>
    <source>
        <strain evidence="10">27</strain>
        <tissue evidence="10">Leaf</tissue>
    </source>
</reference>
<keyword evidence="5 8" id="KW-0804">Transcription</keyword>
<evidence type="ECO:0000256" key="7">
    <source>
        <dbReference type="ARBA" id="ARBA00025911"/>
    </source>
</evidence>
<evidence type="ECO:0000256" key="8">
    <source>
        <dbReference type="RuleBase" id="RU367155"/>
    </source>
</evidence>
<comment type="function">
    <text evidence="8">Component of the sequence-specific heterotrimeric transcription factor (NF-Y) which specifically recognizes a 5'-CCAAT-3' box motif found in the promoters of its target genes.</text>
</comment>
<comment type="subcellular location">
    <subcellularLocation>
        <location evidence="1 8">Nucleus</location>
    </subcellularLocation>
</comment>
<dbReference type="Proteomes" id="UP000593561">
    <property type="component" value="Unassembled WGS sequence"/>
</dbReference>
<organism evidence="10 11">
    <name type="scientific">Gossypium davidsonii</name>
    <name type="common">Davidson's cotton</name>
    <name type="synonym">Gossypium klotzschianum subsp. davidsonii</name>
    <dbReference type="NCBI Taxonomy" id="34287"/>
    <lineage>
        <taxon>Eukaryota</taxon>
        <taxon>Viridiplantae</taxon>
        <taxon>Streptophyta</taxon>
        <taxon>Embryophyta</taxon>
        <taxon>Tracheophyta</taxon>
        <taxon>Spermatophyta</taxon>
        <taxon>Magnoliopsida</taxon>
        <taxon>eudicotyledons</taxon>
        <taxon>Gunneridae</taxon>
        <taxon>Pentapetalae</taxon>
        <taxon>rosids</taxon>
        <taxon>malvids</taxon>
        <taxon>Malvales</taxon>
        <taxon>Malvaceae</taxon>
        <taxon>Malvoideae</taxon>
        <taxon>Gossypium</taxon>
    </lineage>
</organism>
<evidence type="ECO:0000256" key="9">
    <source>
        <dbReference type="SAM" id="MobiDB-lite"/>
    </source>
</evidence>
<accession>A0A7J8SQ73</accession>
<proteinExistence type="inferred from homology"/>
<keyword evidence="3 8" id="KW-0238">DNA-binding</keyword>
<dbReference type="Gene3D" id="6.10.250.2430">
    <property type="match status" value="1"/>
</dbReference>
<name>A0A7J8SQ73_GOSDV</name>
<comment type="subunit">
    <text evidence="7">Heterotrimeric transcription factor composed of three components, NF-YA, NF-YB and NF-YC. NF-YB and NF-YC must interact and dimerize for NF-YA association and DNA binding.</text>
</comment>
<sequence length="364" mass="40373">MQNKKNSAVSSHSMSTYVVGCSSWENSTESHVQHSSISENLSLKMGLLPQYLNNNKQLSFQFQDQDSSSTQSTCQSYPEVASAGDSNLYEQSLISASSGGNEMHGKLVGDHTKLAAPMGTQECVLPPSQVDYSKSIAHIPLHYADPYFGGVVASAYTPQAMVRIFLCSLGVTYTFPCDYCKDSLHFEESRKRKIHHQLTMAMLPARVPLPLELTQDEPIYVNAKQYQAILRRRQYRAKLEAQNKLIKVRKPYLHESRHLHALKRARGNGGRFLNTKKLQESKGITTSNGLDTCFSKSEVHQLENYKDAASTASCSDVTTASNSDEIFQQPDFRFSTYSSHIGGPMPGHTGDMQGGGNLHHRLCG</sequence>
<protein>
    <recommendedName>
        <fullName evidence="8">Nuclear transcription factor Y subunit</fullName>
    </recommendedName>
</protein>
<evidence type="ECO:0000256" key="4">
    <source>
        <dbReference type="ARBA" id="ARBA00023159"/>
    </source>
</evidence>
<evidence type="ECO:0000256" key="5">
    <source>
        <dbReference type="ARBA" id="ARBA00023163"/>
    </source>
</evidence>
<keyword evidence="2 8" id="KW-0805">Transcription regulation</keyword>
<keyword evidence="4" id="KW-0010">Activator</keyword>
<comment type="caution">
    <text evidence="10">The sequence shown here is derived from an EMBL/GenBank/DDBJ whole genome shotgun (WGS) entry which is preliminary data.</text>
</comment>
<dbReference type="GO" id="GO:0016602">
    <property type="term" value="C:CCAAT-binding factor complex"/>
    <property type="evidence" value="ECO:0007669"/>
    <property type="project" value="InterPro"/>
</dbReference>
<dbReference type="SMART" id="SM00521">
    <property type="entry name" value="CBF"/>
    <property type="match status" value="1"/>
</dbReference>
<keyword evidence="11" id="KW-1185">Reference proteome</keyword>
<dbReference type="GO" id="GO:0003700">
    <property type="term" value="F:DNA-binding transcription factor activity"/>
    <property type="evidence" value="ECO:0007669"/>
    <property type="project" value="UniProtKB-UniRule"/>
</dbReference>
<dbReference type="AlphaFoldDB" id="A0A7J8SQ73"/>
<dbReference type="PANTHER" id="PTHR12632">
    <property type="entry name" value="TRANSCRIPTION FACTOR NF-Y ALPHA-RELATED"/>
    <property type="match status" value="1"/>
</dbReference>